<dbReference type="InterPro" id="IPR001128">
    <property type="entry name" value="Cyt_P450"/>
</dbReference>
<accession>A0ABN1G416</accession>
<sequence>MHQDSSAVTDEDDPFAAFDLAVGVGKVQNPYPHFAQMREQAAVHRVALRAREAVIGGAAKGGSPDAELYGYTVVRYPEALGVLRDDATFSSAGYQASMGVMLGHSIVSMDRPEHTHYRGLIQQAFSRGAMHRWESELVREIVDRLLDPIVEAGGGDIVKAVTFPLPMQVIGGMFGLPDADLNSFHREAIAMVNMGHDWDRALQGSRWLHDYFLQLIQQRRAEPGGGDIISVLIAAEEDGQRLDDEEIIAFLRNMLPAAADTTYRATSNLLQGLLRRPEQLEALRTDRSLIPKAIEEGLRWESPITAIARTATRDVEVGGTDIPAGSMVTVSIGAANHDQERWGPTAEDLDIRRPSMAHLSFANGPHVCLGIQLARMESRVFLERVLDRMPRLRMDPDVDPARSEISGLVFRSPAELRVVFG</sequence>
<protein>
    <submittedName>
        <fullName evidence="2">Cytochrome P450</fullName>
    </submittedName>
</protein>
<dbReference type="SUPFAM" id="SSF48264">
    <property type="entry name" value="Cytochrome P450"/>
    <property type="match status" value="1"/>
</dbReference>
<dbReference type="InterPro" id="IPR036396">
    <property type="entry name" value="Cyt_P450_sf"/>
</dbReference>
<organism evidence="2 3">
    <name type="scientific">Sporichthya brevicatena</name>
    <dbReference type="NCBI Taxonomy" id="171442"/>
    <lineage>
        <taxon>Bacteria</taxon>
        <taxon>Bacillati</taxon>
        <taxon>Actinomycetota</taxon>
        <taxon>Actinomycetes</taxon>
        <taxon>Sporichthyales</taxon>
        <taxon>Sporichthyaceae</taxon>
        <taxon>Sporichthya</taxon>
    </lineage>
</organism>
<name>A0ABN1G416_9ACTN</name>
<gene>
    <name evidence="2" type="ORF">GCM10009547_01690</name>
</gene>
<comment type="caution">
    <text evidence="2">The sequence shown here is derived from an EMBL/GenBank/DDBJ whole genome shotgun (WGS) entry which is preliminary data.</text>
</comment>
<dbReference type="EMBL" id="BAAAHE010000002">
    <property type="protein sequence ID" value="GAA0603712.1"/>
    <property type="molecule type" value="Genomic_DNA"/>
</dbReference>
<dbReference type="InterPro" id="IPR002397">
    <property type="entry name" value="Cyt_P450_B"/>
</dbReference>
<evidence type="ECO:0000256" key="1">
    <source>
        <dbReference type="ARBA" id="ARBA00010617"/>
    </source>
</evidence>
<dbReference type="Proteomes" id="UP001500957">
    <property type="component" value="Unassembled WGS sequence"/>
</dbReference>
<evidence type="ECO:0000313" key="2">
    <source>
        <dbReference type="EMBL" id="GAA0603712.1"/>
    </source>
</evidence>
<dbReference type="PANTHER" id="PTHR46696:SF3">
    <property type="entry name" value="PULCHERRIMINIC ACID SYNTHASE"/>
    <property type="match status" value="1"/>
</dbReference>
<dbReference type="Pfam" id="PF00067">
    <property type="entry name" value="p450"/>
    <property type="match status" value="1"/>
</dbReference>
<evidence type="ECO:0000313" key="3">
    <source>
        <dbReference type="Proteomes" id="UP001500957"/>
    </source>
</evidence>
<dbReference type="PANTHER" id="PTHR46696">
    <property type="entry name" value="P450, PUTATIVE (EUROFUNG)-RELATED"/>
    <property type="match status" value="1"/>
</dbReference>
<comment type="similarity">
    <text evidence="1">Belongs to the cytochrome P450 family.</text>
</comment>
<dbReference type="Gene3D" id="1.10.630.10">
    <property type="entry name" value="Cytochrome P450"/>
    <property type="match status" value="1"/>
</dbReference>
<reference evidence="2 3" key="1">
    <citation type="journal article" date="2019" name="Int. J. Syst. Evol. Microbiol.">
        <title>The Global Catalogue of Microorganisms (GCM) 10K type strain sequencing project: providing services to taxonomists for standard genome sequencing and annotation.</title>
        <authorList>
            <consortium name="The Broad Institute Genomics Platform"/>
            <consortium name="The Broad Institute Genome Sequencing Center for Infectious Disease"/>
            <person name="Wu L."/>
            <person name="Ma J."/>
        </authorList>
    </citation>
    <scope>NUCLEOTIDE SEQUENCE [LARGE SCALE GENOMIC DNA]</scope>
    <source>
        <strain evidence="2 3">JCM 10671</strain>
    </source>
</reference>
<keyword evidence="3" id="KW-1185">Reference proteome</keyword>
<proteinExistence type="inferred from homology"/>
<dbReference type="PRINTS" id="PR00359">
    <property type="entry name" value="BP450"/>
</dbReference>